<keyword evidence="1" id="KW-0472">Membrane</keyword>
<dbReference type="EMBL" id="ML976126">
    <property type="protein sequence ID" value="KAF1937776.1"/>
    <property type="molecule type" value="Genomic_DNA"/>
</dbReference>
<evidence type="ECO:0000256" key="1">
    <source>
        <dbReference type="SAM" id="Phobius"/>
    </source>
</evidence>
<dbReference type="Proteomes" id="UP000800038">
    <property type="component" value="Unassembled WGS sequence"/>
</dbReference>
<reference evidence="2" key="1">
    <citation type="journal article" date="2020" name="Stud. Mycol.">
        <title>101 Dothideomycetes genomes: a test case for predicting lifestyles and emergence of pathogens.</title>
        <authorList>
            <person name="Haridas S."/>
            <person name="Albert R."/>
            <person name="Binder M."/>
            <person name="Bloem J."/>
            <person name="Labutti K."/>
            <person name="Salamov A."/>
            <person name="Andreopoulos B."/>
            <person name="Baker S."/>
            <person name="Barry K."/>
            <person name="Bills G."/>
            <person name="Bluhm B."/>
            <person name="Cannon C."/>
            <person name="Castanera R."/>
            <person name="Culley D."/>
            <person name="Daum C."/>
            <person name="Ezra D."/>
            <person name="Gonzalez J."/>
            <person name="Henrissat B."/>
            <person name="Kuo A."/>
            <person name="Liang C."/>
            <person name="Lipzen A."/>
            <person name="Lutzoni F."/>
            <person name="Magnuson J."/>
            <person name="Mondo S."/>
            <person name="Nolan M."/>
            <person name="Ohm R."/>
            <person name="Pangilinan J."/>
            <person name="Park H.-J."/>
            <person name="Ramirez L."/>
            <person name="Alfaro M."/>
            <person name="Sun H."/>
            <person name="Tritt A."/>
            <person name="Yoshinaga Y."/>
            <person name="Zwiers L.-H."/>
            <person name="Turgeon B."/>
            <person name="Goodwin S."/>
            <person name="Spatafora J."/>
            <person name="Crous P."/>
            <person name="Grigoriev I."/>
        </authorList>
    </citation>
    <scope>NUCLEOTIDE SEQUENCE</scope>
    <source>
        <strain evidence="2">CBS 161.51</strain>
    </source>
</reference>
<feature type="transmembrane region" description="Helical" evidence="1">
    <location>
        <begin position="49"/>
        <end position="72"/>
    </location>
</feature>
<accession>A0A6A5SGZ8</accession>
<keyword evidence="1" id="KW-1133">Transmembrane helix</keyword>
<keyword evidence="3" id="KW-1185">Reference proteome</keyword>
<keyword evidence="1" id="KW-0812">Transmembrane</keyword>
<protein>
    <submittedName>
        <fullName evidence="2">Uncharacterized protein</fullName>
    </submittedName>
</protein>
<gene>
    <name evidence="2" type="ORF">EJ02DRAFT_308960</name>
</gene>
<feature type="non-terminal residue" evidence="2">
    <location>
        <position position="93"/>
    </location>
</feature>
<proteinExistence type="predicted"/>
<evidence type="ECO:0000313" key="2">
    <source>
        <dbReference type="EMBL" id="KAF1937776.1"/>
    </source>
</evidence>
<dbReference type="AlphaFoldDB" id="A0A6A5SGZ8"/>
<evidence type="ECO:0000313" key="3">
    <source>
        <dbReference type="Proteomes" id="UP000800038"/>
    </source>
</evidence>
<name>A0A6A5SGZ8_9PLEO</name>
<organism evidence="2 3">
    <name type="scientific">Clathrospora elynae</name>
    <dbReference type="NCBI Taxonomy" id="706981"/>
    <lineage>
        <taxon>Eukaryota</taxon>
        <taxon>Fungi</taxon>
        <taxon>Dikarya</taxon>
        <taxon>Ascomycota</taxon>
        <taxon>Pezizomycotina</taxon>
        <taxon>Dothideomycetes</taxon>
        <taxon>Pleosporomycetidae</taxon>
        <taxon>Pleosporales</taxon>
        <taxon>Diademaceae</taxon>
        <taxon>Clathrospora</taxon>
    </lineage>
</organism>
<sequence>MTFFLISFTICFSVGLLLSAMLIYRDVWPYITNWINERLGLPYSLESALATLFGVVQGGVSIAGIIAIVFALRSKGDMYWVDMAVQCNLHVLT</sequence>